<accession>A0A0I9XU94</accession>
<dbReference type="OrthoDB" id="5103804at2759"/>
<evidence type="ECO:0008006" key="3">
    <source>
        <dbReference type="Google" id="ProtNLM"/>
    </source>
</evidence>
<name>A0A0I9XU94_FUSFU</name>
<organism evidence="1 2">
    <name type="scientific">Fusarium fujikuroi</name>
    <name type="common">Bakanae and foot rot disease fungus</name>
    <name type="synonym">Gibberella fujikuroi</name>
    <dbReference type="NCBI Taxonomy" id="5127"/>
    <lineage>
        <taxon>Eukaryota</taxon>
        <taxon>Fungi</taxon>
        <taxon>Dikarya</taxon>
        <taxon>Ascomycota</taxon>
        <taxon>Pezizomycotina</taxon>
        <taxon>Sordariomycetes</taxon>
        <taxon>Hypocreomycetidae</taxon>
        <taxon>Hypocreales</taxon>
        <taxon>Nectriaceae</taxon>
        <taxon>Fusarium</taxon>
        <taxon>Fusarium fujikuroi species complex</taxon>
    </lineage>
</organism>
<evidence type="ECO:0000313" key="2">
    <source>
        <dbReference type="Proteomes" id="UP000760494"/>
    </source>
</evidence>
<dbReference type="AlphaFoldDB" id="A0A0I9XU94"/>
<gene>
    <name evidence="1" type="ORF">C2S_1051</name>
</gene>
<dbReference type="EMBL" id="CABFJX010000223">
    <property type="protein sequence ID" value="VTT67970.1"/>
    <property type="molecule type" value="Genomic_DNA"/>
</dbReference>
<evidence type="ECO:0000313" key="1">
    <source>
        <dbReference type="EMBL" id="VTT67970.1"/>
    </source>
</evidence>
<protein>
    <recommendedName>
        <fullName evidence="3">RRM domain-containing protein</fullName>
    </recommendedName>
</protein>
<proteinExistence type="predicted"/>
<dbReference type="Proteomes" id="UP000760494">
    <property type="component" value="Unassembled WGS sequence"/>
</dbReference>
<comment type="caution">
    <text evidence="1">The sequence shown here is derived from an EMBL/GenBank/DDBJ whole genome shotgun (WGS) entry which is preliminary data.</text>
</comment>
<reference evidence="1" key="1">
    <citation type="submission" date="2019-05" db="EMBL/GenBank/DDBJ databases">
        <authorList>
            <person name="Piombo E."/>
        </authorList>
    </citation>
    <scope>NUCLEOTIDE SEQUENCE</scope>
    <source>
        <strain evidence="1">C2S</strain>
    </source>
</reference>
<sequence length="95" mass="10641">MERQMWRLKGQGGPSWPVSPDMFESNDYLSVDLEHPRKAALVRVFVEDDLASTGTAFKFACVGFRDSAAAKNAYEYNGRMMQEGGDDIVASMTKR</sequence>